<proteinExistence type="predicted"/>
<dbReference type="InterPro" id="IPR001867">
    <property type="entry name" value="OmpR/PhoB-type_DNA-bd"/>
</dbReference>
<keyword evidence="5" id="KW-1185">Reference proteome</keyword>
<evidence type="ECO:0000313" key="6">
    <source>
        <dbReference type="Proteomes" id="UP000275024"/>
    </source>
</evidence>
<dbReference type="EMBL" id="RBDX01000027">
    <property type="protein sequence ID" value="RKN05340.1"/>
    <property type="molecule type" value="Genomic_DNA"/>
</dbReference>
<dbReference type="SMART" id="SM00862">
    <property type="entry name" value="Trans_reg_C"/>
    <property type="match status" value="1"/>
</dbReference>
<feature type="domain" description="OmpR/PhoB-type" evidence="2">
    <location>
        <begin position="251"/>
        <end position="315"/>
    </location>
</feature>
<keyword evidence="1" id="KW-0238">DNA-binding</keyword>
<dbReference type="Gene3D" id="3.30.450.40">
    <property type="match status" value="1"/>
</dbReference>
<name>A0A3A9VX69_9ACTN</name>
<dbReference type="AlphaFoldDB" id="A0A3A9VX69"/>
<dbReference type="GO" id="GO:0000160">
    <property type="term" value="P:phosphorelay signal transduction system"/>
    <property type="evidence" value="ECO:0007669"/>
    <property type="project" value="InterPro"/>
</dbReference>
<organism evidence="3 6">
    <name type="scientific">Streptomyces radicis</name>
    <dbReference type="NCBI Taxonomy" id="1750517"/>
    <lineage>
        <taxon>Bacteria</taxon>
        <taxon>Bacillati</taxon>
        <taxon>Actinomycetota</taxon>
        <taxon>Actinomycetes</taxon>
        <taxon>Kitasatosporales</taxon>
        <taxon>Streptomycetaceae</taxon>
        <taxon>Streptomyces</taxon>
    </lineage>
</organism>
<dbReference type="InterPro" id="IPR029016">
    <property type="entry name" value="GAF-like_dom_sf"/>
</dbReference>
<sequence>MTADHVALPPGADPAGLRRAVARAHEEFLVTGCWPSGPPRGVVRDSWQRSRSLGVDPDAATPPDPLPEAELRGYRREHPLAAVLPVIRRLLVETARDDDQVAAVGDGAGRLLWVEGSPSLLTRAERIGFAEGANWAEHAAGTNAPGTALALGQPVQIYASEHFSRPVQPWSCAAAPVRDPGSGAVLGVLDLTGGDHIAAPHALSLVRATVAAVEAELRLLRVGGGSARAAVDGPARLEVLGRDRAAFAWAGERVELSPRHSEIVYLLSRRPRGLTAEALEALLRTGEAAPVTVRAEMSRLRRLLGPLLASRPYRLTAPVAVDADEVRELVAGGALRHAMSRYRGPLLPRSEAPGVVEARVDLECALRAVLRERGGADLLVEWTARPEYADDVEMLQAARDALPPGSPRALMLDARLRRALW</sequence>
<evidence type="ECO:0000313" key="5">
    <source>
        <dbReference type="Proteomes" id="UP000268652"/>
    </source>
</evidence>
<dbReference type="InterPro" id="IPR003018">
    <property type="entry name" value="GAF"/>
</dbReference>
<comment type="caution">
    <text evidence="3">The sequence shown here is derived from an EMBL/GenBank/DDBJ whole genome shotgun (WGS) entry which is preliminary data.</text>
</comment>
<dbReference type="RefSeq" id="WP_120699400.1">
    <property type="nucleotide sequence ID" value="NZ_RBDX01000027.1"/>
</dbReference>
<protein>
    <submittedName>
        <fullName evidence="3">GAF domain-containing protein</fullName>
    </submittedName>
</protein>
<dbReference type="EMBL" id="RBDY01000025">
    <property type="protein sequence ID" value="RKN16847.1"/>
    <property type="molecule type" value="Genomic_DNA"/>
</dbReference>
<evidence type="ECO:0000256" key="1">
    <source>
        <dbReference type="ARBA" id="ARBA00023125"/>
    </source>
</evidence>
<evidence type="ECO:0000259" key="2">
    <source>
        <dbReference type="SMART" id="SM00862"/>
    </source>
</evidence>
<dbReference type="Proteomes" id="UP000268652">
    <property type="component" value="Unassembled WGS sequence"/>
</dbReference>
<dbReference type="GO" id="GO:0006355">
    <property type="term" value="P:regulation of DNA-templated transcription"/>
    <property type="evidence" value="ECO:0007669"/>
    <property type="project" value="InterPro"/>
</dbReference>
<dbReference type="OrthoDB" id="3928741at2"/>
<gene>
    <name evidence="4" type="ORF">D7318_24675</name>
    <name evidence="3" type="ORF">D7319_25310</name>
</gene>
<accession>A0A3A9VX69</accession>
<evidence type="ECO:0000313" key="3">
    <source>
        <dbReference type="EMBL" id="RKN05340.1"/>
    </source>
</evidence>
<evidence type="ECO:0000313" key="4">
    <source>
        <dbReference type="EMBL" id="RKN16847.1"/>
    </source>
</evidence>
<dbReference type="GO" id="GO:0003677">
    <property type="term" value="F:DNA binding"/>
    <property type="evidence" value="ECO:0007669"/>
    <property type="project" value="UniProtKB-KW"/>
</dbReference>
<reference evidence="5 6" key="1">
    <citation type="submission" date="2018-09" db="EMBL/GenBank/DDBJ databases">
        <title>Streptomyces sp. nov. DS1-2, an endophytic actinomycete isolated from roots of Dendrobium scabrilingue.</title>
        <authorList>
            <person name="Kuncharoen N."/>
            <person name="Kudo T."/>
            <person name="Ohkuma M."/>
            <person name="Yuki M."/>
            <person name="Tanasupawat S."/>
        </authorList>
    </citation>
    <scope>NUCLEOTIDE SEQUENCE [LARGE SCALE GENOMIC DNA]</scope>
    <source>
        <strain evidence="3 6">AZ1-7</strain>
        <strain evidence="4 5">DS1-2</strain>
    </source>
</reference>
<dbReference type="Pfam" id="PF01590">
    <property type="entry name" value="GAF"/>
    <property type="match status" value="1"/>
</dbReference>
<dbReference type="Proteomes" id="UP000275024">
    <property type="component" value="Unassembled WGS sequence"/>
</dbReference>